<accession>A0A6U6N0N0</accession>
<gene>
    <name evidence="2" type="ORF">BRAN1462_LOCUS27077</name>
</gene>
<feature type="transmembrane region" description="Helical" evidence="1">
    <location>
        <begin position="95"/>
        <end position="114"/>
    </location>
</feature>
<dbReference type="AlphaFoldDB" id="A0A6U6N0N0"/>
<keyword evidence="1" id="KW-0472">Membrane</keyword>
<sequence>MRPDYSEMAPLLKEFGPKHSIFVPGQRLRMNVVPMFLNIFVPWGIFLFCCGITSFWVMYAHEGVAWGLIGGVFALCFVLIGMALWARRYESDPTWFTYSAAIVLIMAVAGTIAGRGNFKGFAEPYFQVKDLKTVTGVDASFTPGKNVMDGGIFHFAAGNHLDETMSWHFKYKTLYCVAPIITNGTKPLSQEYSFWAVGKECCSVAASDFRCGAWGKSSRVGGIRLTEAGGGVDLEYFRLAVRQAESLYDILAPNPIFLTWSAAPASEVDSWNQQVFKNYLMMAAIALVCTFFFVSIATFGFSFIGRSRSAYAVEYLDDPDWQQGSGQGRHVDFATKPYSL</sequence>
<protein>
    <submittedName>
        <fullName evidence="2">Uncharacterized protein</fullName>
    </submittedName>
</protein>
<organism evidence="2">
    <name type="scientific">Zooxanthella nutricula</name>
    <dbReference type="NCBI Taxonomy" id="1333877"/>
    <lineage>
        <taxon>Eukaryota</taxon>
        <taxon>Sar</taxon>
        <taxon>Alveolata</taxon>
        <taxon>Dinophyceae</taxon>
        <taxon>Peridiniales</taxon>
        <taxon>Peridiniales incertae sedis</taxon>
        <taxon>Zooxanthella</taxon>
    </lineage>
</organism>
<evidence type="ECO:0000313" key="2">
    <source>
        <dbReference type="EMBL" id="CAD9568076.1"/>
    </source>
</evidence>
<keyword evidence="1" id="KW-0812">Transmembrane</keyword>
<feature type="transmembrane region" description="Helical" evidence="1">
    <location>
        <begin position="279"/>
        <end position="304"/>
    </location>
</feature>
<dbReference type="EMBL" id="HBGW01042747">
    <property type="protein sequence ID" value="CAD9568076.1"/>
    <property type="molecule type" value="Transcribed_RNA"/>
</dbReference>
<evidence type="ECO:0000256" key="1">
    <source>
        <dbReference type="SAM" id="Phobius"/>
    </source>
</evidence>
<proteinExistence type="predicted"/>
<name>A0A6U6N0N0_9DINO</name>
<reference evidence="2" key="1">
    <citation type="submission" date="2021-01" db="EMBL/GenBank/DDBJ databases">
        <authorList>
            <person name="Corre E."/>
            <person name="Pelletier E."/>
            <person name="Niang G."/>
            <person name="Scheremetjew M."/>
            <person name="Finn R."/>
            <person name="Kale V."/>
            <person name="Holt S."/>
            <person name="Cochrane G."/>
            <person name="Meng A."/>
            <person name="Brown T."/>
            <person name="Cohen L."/>
        </authorList>
    </citation>
    <scope>NUCLEOTIDE SEQUENCE</scope>
    <source>
        <strain evidence="2">RCC3387</strain>
    </source>
</reference>
<feature type="transmembrane region" description="Helical" evidence="1">
    <location>
        <begin position="36"/>
        <end position="59"/>
    </location>
</feature>
<feature type="transmembrane region" description="Helical" evidence="1">
    <location>
        <begin position="65"/>
        <end position="86"/>
    </location>
</feature>
<keyword evidence="1" id="KW-1133">Transmembrane helix</keyword>